<evidence type="ECO:0000256" key="3">
    <source>
        <dbReference type="ARBA" id="ARBA00024303"/>
    </source>
</evidence>
<keyword evidence="1" id="KW-0328">Glycosyltransferase</keyword>
<dbReference type="PIRSF" id="PIRSF015557">
    <property type="entry name" value="UCP015557"/>
    <property type="match status" value="1"/>
</dbReference>
<comment type="catalytic activity">
    <reaction evidence="7">
        <text>dTDP-beta-L-rhamnose + L-arginyl-[protein] = N(omega)-(alpha-L-rhamnosyl)-L-arginyl-[protein] + dTDP + H(+)</text>
        <dbReference type="Rhea" id="RHEA:66692"/>
        <dbReference type="Rhea" id="RHEA-COMP:10532"/>
        <dbReference type="Rhea" id="RHEA-COMP:17096"/>
        <dbReference type="ChEBI" id="CHEBI:15378"/>
        <dbReference type="ChEBI" id="CHEBI:29965"/>
        <dbReference type="ChEBI" id="CHEBI:57510"/>
        <dbReference type="ChEBI" id="CHEBI:58369"/>
        <dbReference type="ChEBI" id="CHEBI:167445"/>
    </reaction>
    <physiologicalReaction direction="left-to-right" evidence="7">
        <dbReference type="Rhea" id="RHEA:66693"/>
    </physiologicalReaction>
</comment>
<evidence type="ECO:0000256" key="1">
    <source>
        <dbReference type="ARBA" id="ARBA00022676"/>
    </source>
</evidence>
<dbReference type="InterPro" id="IPR016633">
    <property type="entry name" value="EarP"/>
</dbReference>
<evidence type="ECO:0000256" key="4">
    <source>
        <dbReference type="ARBA" id="ARBA00024346"/>
    </source>
</evidence>
<dbReference type="AlphaFoldDB" id="A0A840S3L0"/>
<sequence length="366" mass="41002">MQIRLWDIFCRVIDNYGDIGVCWRLARNLTQRGQRVRLWIDDPRALDWMASHSQELGTASSDSFHHPCEVHPWPGQGWPSHCTPGDVVIEAFGCELPPDIQAGLARVRPAPPVWINLEYLSAEAYTLRCHRLPSPVSHGPAAGLTKHFWYPGFEPTSGGLLREPGLLERRRIHDRNAFLAQLGIAPKPGERLVSLFCYPSAPVEALGKALAGQPTLVLCCGGSNSEALRGLPNIQQHALPWLDQDDYDRLLWSCDLNVVRGEDSFVRAQWAGQPFLWHIYPQDDGAHAQKLMAFLSLICSARPEAERQAIQPVWLAWNGLAPLDSLDQHHLDSVLKSDLWGQWCSRLAAQTDLADQLIKFAQSKKS</sequence>
<reference evidence="8 9" key="1">
    <citation type="submission" date="2020-08" db="EMBL/GenBank/DDBJ databases">
        <title>Genomic Encyclopedia of Type Strains, Phase IV (KMG-IV): sequencing the most valuable type-strain genomes for metagenomic binning, comparative biology and taxonomic classification.</title>
        <authorList>
            <person name="Goeker M."/>
        </authorList>
    </citation>
    <scope>NUCLEOTIDE SEQUENCE [LARGE SCALE GENOMIC DNA]</scope>
    <source>
        <strain evidence="8 9">DSM 23958</strain>
    </source>
</reference>
<keyword evidence="2" id="KW-0808">Transferase</keyword>
<dbReference type="GO" id="GO:0106361">
    <property type="term" value="F:protein-arginine rhamnosyltransferase activity"/>
    <property type="evidence" value="ECO:0007669"/>
    <property type="project" value="InterPro"/>
</dbReference>
<evidence type="ECO:0000256" key="2">
    <source>
        <dbReference type="ARBA" id="ARBA00022679"/>
    </source>
</evidence>
<dbReference type="Pfam" id="PF10093">
    <property type="entry name" value="EarP"/>
    <property type="match status" value="1"/>
</dbReference>
<dbReference type="OrthoDB" id="209085at2"/>
<comment type="caution">
    <text evidence="8">The sequence shown here is derived from an EMBL/GenBank/DDBJ whole genome shotgun (WGS) entry which is preliminary data.</text>
</comment>
<organism evidence="8 9">
    <name type="scientific">Inhella inkyongensis</name>
    <dbReference type="NCBI Taxonomy" id="392593"/>
    <lineage>
        <taxon>Bacteria</taxon>
        <taxon>Pseudomonadati</taxon>
        <taxon>Pseudomonadota</taxon>
        <taxon>Betaproteobacteria</taxon>
        <taxon>Burkholderiales</taxon>
        <taxon>Sphaerotilaceae</taxon>
        <taxon>Inhella</taxon>
    </lineage>
</organism>
<comment type="similarity">
    <text evidence="4">Belongs to the glycosyltransferase 104 family.</text>
</comment>
<accession>A0A840S3L0</accession>
<dbReference type="NCBIfam" id="TIGR03837">
    <property type="entry name" value="efp_Arg_rhamno"/>
    <property type="match status" value="1"/>
</dbReference>
<evidence type="ECO:0000256" key="7">
    <source>
        <dbReference type="ARBA" id="ARBA00048472"/>
    </source>
</evidence>
<dbReference type="RefSeq" id="WP_138856873.1">
    <property type="nucleotide sequence ID" value="NZ_CP040709.1"/>
</dbReference>
<dbReference type="EMBL" id="JACHHO010000001">
    <property type="protein sequence ID" value="MBB5204132.1"/>
    <property type="molecule type" value="Genomic_DNA"/>
</dbReference>
<evidence type="ECO:0000256" key="5">
    <source>
        <dbReference type="ARBA" id="ARBA00024416"/>
    </source>
</evidence>
<evidence type="ECO:0000256" key="6">
    <source>
        <dbReference type="ARBA" id="ARBA00030025"/>
    </source>
</evidence>
<protein>
    <recommendedName>
        <fullName evidence="5">Protein-arginine rhamnosyltransferase</fullName>
    </recommendedName>
    <alternativeName>
        <fullName evidence="6">EF-P arginine rhamnosyltransferase</fullName>
    </alternativeName>
</protein>
<keyword evidence="9" id="KW-1185">Reference proteome</keyword>
<proteinExistence type="inferred from homology"/>
<name>A0A840S3L0_9BURK</name>
<evidence type="ECO:0000313" key="9">
    <source>
        <dbReference type="Proteomes" id="UP000554837"/>
    </source>
</evidence>
<evidence type="ECO:0000313" key="8">
    <source>
        <dbReference type="EMBL" id="MBB5204132.1"/>
    </source>
</evidence>
<comment type="function">
    <text evidence="3">Protein-arginine rhamnosyltransferase that catalyzes the transfer of a single rhamnose to elongation factor P (EF-P) on 'Lys-32', a modification required for EF-P-dependent rescue of polyproline stalled ribosomes.</text>
</comment>
<gene>
    <name evidence="8" type="ORF">HNQ51_001425</name>
</gene>
<dbReference type="Proteomes" id="UP000554837">
    <property type="component" value="Unassembled WGS sequence"/>
</dbReference>